<proteinExistence type="predicted"/>
<dbReference type="Proteomes" id="UP000046392">
    <property type="component" value="Unplaced"/>
</dbReference>
<feature type="transmembrane region" description="Helical" evidence="2">
    <location>
        <begin position="39"/>
        <end position="60"/>
    </location>
</feature>
<evidence type="ECO:0000256" key="2">
    <source>
        <dbReference type="SAM" id="Phobius"/>
    </source>
</evidence>
<feature type="compositionally biased region" description="Low complexity" evidence="1">
    <location>
        <begin position="90"/>
        <end position="100"/>
    </location>
</feature>
<evidence type="ECO:0000313" key="3">
    <source>
        <dbReference type="Proteomes" id="UP000046392"/>
    </source>
</evidence>
<accession>A0A0N5BT25</accession>
<name>A0A0N5BT25_STREA</name>
<keyword evidence="2" id="KW-0472">Membrane</keyword>
<evidence type="ECO:0000313" key="4">
    <source>
        <dbReference type="WBParaSite" id="SPAL_0000901800.1"/>
    </source>
</evidence>
<keyword evidence="3" id="KW-1185">Reference proteome</keyword>
<organism evidence="3 4">
    <name type="scientific">Strongyloides papillosus</name>
    <name type="common">Intestinal threadworm</name>
    <dbReference type="NCBI Taxonomy" id="174720"/>
    <lineage>
        <taxon>Eukaryota</taxon>
        <taxon>Metazoa</taxon>
        <taxon>Ecdysozoa</taxon>
        <taxon>Nematoda</taxon>
        <taxon>Chromadorea</taxon>
        <taxon>Rhabditida</taxon>
        <taxon>Tylenchina</taxon>
        <taxon>Panagrolaimomorpha</taxon>
        <taxon>Strongyloidoidea</taxon>
        <taxon>Strongyloididae</taxon>
        <taxon>Strongyloides</taxon>
    </lineage>
</organism>
<reference evidence="4" key="1">
    <citation type="submission" date="2017-02" db="UniProtKB">
        <authorList>
            <consortium name="WormBaseParasite"/>
        </authorList>
    </citation>
    <scope>IDENTIFICATION</scope>
</reference>
<keyword evidence="2" id="KW-1133">Transmembrane helix</keyword>
<sequence>MDKFINHKEYEKCLRQDPTDLCSQCIPTDGTTSNKKKELLLFALGLFASIAIKLLSITIYGKKILEWLCKIEEYFPDTGISDLLRSATAAATTTADTTTTNGDDKELMDV</sequence>
<evidence type="ECO:0000256" key="1">
    <source>
        <dbReference type="SAM" id="MobiDB-lite"/>
    </source>
</evidence>
<dbReference type="AlphaFoldDB" id="A0A0N5BT25"/>
<dbReference type="WBParaSite" id="SPAL_0000901800.1">
    <property type="protein sequence ID" value="SPAL_0000901800.1"/>
    <property type="gene ID" value="SPAL_0000901800"/>
</dbReference>
<keyword evidence="2" id="KW-0812">Transmembrane</keyword>
<feature type="region of interest" description="Disordered" evidence="1">
    <location>
        <begin position="90"/>
        <end position="110"/>
    </location>
</feature>
<protein>
    <submittedName>
        <fullName evidence="4">PIR Superfamily Protein</fullName>
    </submittedName>
</protein>